<dbReference type="AlphaFoldDB" id="A0A2S9CX93"/>
<sequence length="86" mass="10092">MLVKYVVKKQKCHEWMVMCGYDYKEILFSELEESKKQGWEFVRKKIFLITDFCDFYSTSNRSDRLAIIGITVGLLAVVISIIGLFK</sequence>
<organism evidence="2 5">
    <name type="scientific">Chryseobacterium culicis</name>
    <dbReference type="NCBI Taxonomy" id="680127"/>
    <lineage>
        <taxon>Bacteria</taxon>
        <taxon>Pseudomonadati</taxon>
        <taxon>Bacteroidota</taxon>
        <taxon>Flavobacteriia</taxon>
        <taxon>Flavobacteriales</taxon>
        <taxon>Weeksellaceae</taxon>
        <taxon>Chryseobacterium group</taxon>
        <taxon>Chryseobacterium</taxon>
    </lineage>
</organism>
<keyword evidence="1" id="KW-1133">Transmembrane helix</keyword>
<feature type="transmembrane region" description="Helical" evidence="1">
    <location>
        <begin position="65"/>
        <end position="85"/>
    </location>
</feature>
<dbReference type="EMBL" id="PCPP01000001">
    <property type="protein sequence ID" value="PRB85142.1"/>
    <property type="molecule type" value="Genomic_DNA"/>
</dbReference>
<protein>
    <submittedName>
        <fullName evidence="2">Uncharacterized protein</fullName>
    </submittedName>
</protein>
<keyword evidence="1" id="KW-0472">Membrane</keyword>
<dbReference type="EMBL" id="PCPH01000002">
    <property type="protein sequence ID" value="PRB91135.1"/>
    <property type="molecule type" value="Genomic_DNA"/>
</dbReference>
<gene>
    <name evidence="2" type="ORF">CQ022_02430</name>
    <name evidence="3" type="ORF">CQ033_10560</name>
</gene>
<evidence type="ECO:0000313" key="2">
    <source>
        <dbReference type="EMBL" id="PRB85142.1"/>
    </source>
</evidence>
<keyword evidence="4" id="KW-1185">Reference proteome</keyword>
<evidence type="ECO:0000313" key="4">
    <source>
        <dbReference type="Proteomes" id="UP000238325"/>
    </source>
</evidence>
<evidence type="ECO:0000313" key="3">
    <source>
        <dbReference type="EMBL" id="PRB91135.1"/>
    </source>
</evidence>
<dbReference type="RefSeq" id="WP_105682520.1">
    <property type="nucleotide sequence ID" value="NZ_JBBGZD010000001.1"/>
</dbReference>
<evidence type="ECO:0000313" key="5">
    <source>
        <dbReference type="Proteomes" id="UP000238534"/>
    </source>
</evidence>
<dbReference type="Proteomes" id="UP000238534">
    <property type="component" value="Unassembled WGS sequence"/>
</dbReference>
<name>A0A2S9CX93_CHRCI</name>
<accession>A0A2S9CX93</accession>
<evidence type="ECO:0000256" key="1">
    <source>
        <dbReference type="SAM" id="Phobius"/>
    </source>
</evidence>
<dbReference type="Proteomes" id="UP000238325">
    <property type="component" value="Unassembled WGS sequence"/>
</dbReference>
<reference evidence="4 5" key="1">
    <citation type="submission" date="2017-09" db="EMBL/GenBank/DDBJ databases">
        <title>Genomic, metabolic, and phenotypic characteristics of bacterial isolates from the natural microbiome of the model nematode Caenorhabditis elegans.</title>
        <authorList>
            <person name="Zimmermann J."/>
            <person name="Obeng N."/>
            <person name="Yang W."/>
            <person name="Obeng O."/>
            <person name="Kissoyan K."/>
            <person name="Pees B."/>
            <person name="Dirksen P."/>
            <person name="Hoppner M."/>
            <person name="Franke A."/>
            <person name="Rosenstiel P."/>
            <person name="Leippe M."/>
            <person name="Dierking K."/>
            <person name="Kaleta C."/>
            <person name="Schulenburg H."/>
        </authorList>
    </citation>
    <scope>NUCLEOTIDE SEQUENCE [LARGE SCALE GENOMIC DNA]</scope>
    <source>
        <strain evidence="2 5">MYb25</strain>
        <strain evidence="3 4">MYb44</strain>
    </source>
</reference>
<proteinExistence type="predicted"/>
<keyword evidence="1" id="KW-0812">Transmembrane</keyword>
<comment type="caution">
    <text evidence="2">The sequence shown here is derived from an EMBL/GenBank/DDBJ whole genome shotgun (WGS) entry which is preliminary data.</text>
</comment>